<dbReference type="SUPFAM" id="SSF55048">
    <property type="entry name" value="Probable ACP-binding domain of malonyl-CoA ACP transacylase"/>
    <property type="match status" value="1"/>
</dbReference>
<evidence type="ECO:0000256" key="4">
    <source>
        <dbReference type="ARBA" id="ARBA00022516"/>
    </source>
</evidence>
<keyword evidence="7" id="KW-0809">Transit peptide</keyword>
<reference evidence="14 15" key="1">
    <citation type="submission" date="2024-05" db="EMBL/GenBank/DDBJ databases">
        <title>Genetic variation in Jamaican populations of the coffee berry borer (Hypothenemus hampei).</title>
        <authorList>
            <person name="Errbii M."/>
            <person name="Myrie A."/>
        </authorList>
    </citation>
    <scope>NUCLEOTIDE SEQUENCE [LARGE SCALE GENOMIC DNA]</scope>
    <source>
        <strain evidence="14">JA-Hopewell-2020-01-JO</strain>
        <tissue evidence="14">Whole body</tissue>
    </source>
</reference>
<evidence type="ECO:0000256" key="2">
    <source>
        <dbReference type="ARBA" id="ARBA00005194"/>
    </source>
</evidence>
<comment type="pathway">
    <text evidence="2">Lipid metabolism; fatty acid biosynthesis.</text>
</comment>
<dbReference type="GO" id="GO:0005739">
    <property type="term" value="C:mitochondrion"/>
    <property type="evidence" value="ECO:0007669"/>
    <property type="project" value="UniProtKB-SubCell"/>
</dbReference>
<name>A0ABD1FCN6_HYPHA</name>
<dbReference type="SUPFAM" id="SSF52151">
    <property type="entry name" value="FabD/lysophospholipase-like"/>
    <property type="match status" value="1"/>
</dbReference>
<evidence type="ECO:0000256" key="7">
    <source>
        <dbReference type="ARBA" id="ARBA00022946"/>
    </source>
</evidence>
<protein>
    <recommendedName>
        <fullName evidence="3">[acyl-carrier-protein] S-malonyltransferase</fullName>
        <ecNumber evidence="3">2.3.1.39</ecNumber>
    </recommendedName>
    <alternativeName>
        <fullName evidence="12">[Acyl-carrier-protein] malonyltransferase</fullName>
    </alternativeName>
</protein>
<dbReference type="EMBL" id="JBDJPC010000001">
    <property type="protein sequence ID" value="KAL1517048.1"/>
    <property type="molecule type" value="Genomic_DNA"/>
</dbReference>
<evidence type="ECO:0000256" key="8">
    <source>
        <dbReference type="ARBA" id="ARBA00023098"/>
    </source>
</evidence>
<keyword evidence="9" id="KW-0496">Mitochondrion</keyword>
<evidence type="ECO:0000313" key="14">
    <source>
        <dbReference type="EMBL" id="KAL1517048.1"/>
    </source>
</evidence>
<comment type="similarity">
    <text evidence="11">Belongs to the type II malonyltransferase family.</text>
</comment>
<dbReference type="InterPro" id="IPR014043">
    <property type="entry name" value="Acyl_transferase_dom"/>
</dbReference>
<keyword evidence="10" id="KW-0275">Fatty acid biosynthesis</keyword>
<keyword evidence="8" id="KW-0443">Lipid metabolism</keyword>
<evidence type="ECO:0000256" key="5">
    <source>
        <dbReference type="ARBA" id="ARBA00022679"/>
    </source>
</evidence>
<evidence type="ECO:0000256" key="9">
    <source>
        <dbReference type="ARBA" id="ARBA00023128"/>
    </source>
</evidence>
<evidence type="ECO:0000256" key="11">
    <source>
        <dbReference type="ARBA" id="ARBA00061523"/>
    </source>
</evidence>
<dbReference type="PANTHER" id="PTHR47170">
    <property type="entry name" value="MALONYL-COA ACP TRANSACYLASE, ACP-BINDING"/>
    <property type="match status" value="1"/>
</dbReference>
<dbReference type="Proteomes" id="UP001566132">
    <property type="component" value="Unassembled WGS sequence"/>
</dbReference>
<accession>A0ABD1FCN6</accession>
<comment type="subcellular location">
    <subcellularLocation>
        <location evidence="1">Mitochondrion</location>
    </subcellularLocation>
</comment>
<dbReference type="Pfam" id="PF00698">
    <property type="entry name" value="Acyl_transf_1"/>
    <property type="match status" value="1"/>
</dbReference>
<dbReference type="EC" id="2.3.1.39" evidence="3"/>
<feature type="domain" description="Malonyl-CoA:ACP transacylase (MAT)" evidence="13">
    <location>
        <begin position="104"/>
        <end position="408"/>
    </location>
</feature>
<dbReference type="GO" id="GO:0004314">
    <property type="term" value="F:[acyl-carrier-protein] S-malonyltransferase activity"/>
    <property type="evidence" value="ECO:0007669"/>
    <property type="project" value="UniProtKB-EC"/>
</dbReference>
<sequence>MPCLLRTLLRKRSLNRRCVGSSFSKRNFYLSKIVNEKDDDSNKPTKESPLKRLLDDAASFEDTQPKNPQQLWATMPYPQGTNTRKQGDFFRSVKKDPRENAIILFPGQGSQYVGMCKDLLKFPMVRDLFELANYILKYDLLKICLEGPKKKLDETRYAQPAIMVSSLATIERLKEERPNAINNCVATAGFSLGEITALVFAGSLEFEKALKLVQIRAEAMQIASETFKGGMLTVFYGPESKLSFACKEAKAWATDKGDPIPECIVSNYLYPHCKVIAGSESALEYIEKNFKEFSLKKVKRLPVSGAFHSDLMKSAVDPFRKALNKIDVLEPVITVYSNVDGKKYRNIEHIKTQLPKQIVKPVKWEQLLHVVYERNPDDYFPNTFECGPGETLSSILKQVNAKAWAQCHSIQA</sequence>
<evidence type="ECO:0000256" key="12">
    <source>
        <dbReference type="ARBA" id="ARBA00077751"/>
    </source>
</evidence>
<gene>
    <name evidence="14" type="ORF">ABEB36_000863</name>
</gene>
<evidence type="ECO:0000313" key="15">
    <source>
        <dbReference type="Proteomes" id="UP001566132"/>
    </source>
</evidence>
<evidence type="ECO:0000256" key="6">
    <source>
        <dbReference type="ARBA" id="ARBA00022832"/>
    </source>
</evidence>
<evidence type="ECO:0000256" key="3">
    <source>
        <dbReference type="ARBA" id="ARBA00013258"/>
    </source>
</evidence>
<keyword evidence="15" id="KW-1185">Reference proteome</keyword>
<evidence type="ECO:0000256" key="10">
    <source>
        <dbReference type="ARBA" id="ARBA00023160"/>
    </source>
</evidence>
<organism evidence="14 15">
    <name type="scientific">Hypothenemus hampei</name>
    <name type="common">Coffee berry borer</name>
    <dbReference type="NCBI Taxonomy" id="57062"/>
    <lineage>
        <taxon>Eukaryota</taxon>
        <taxon>Metazoa</taxon>
        <taxon>Ecdysozoa</taxon>
        <taxon>Arthropoda</taxon>
        <taxon>Hexapoda</taxon>
        <taxon>Insecta</taxon>
        <taxon>Pterygota</taxon>
        <taxon>Neoptera</taxon>
        <taxon>Endopterygota</taxon>
        <taxon>Coleoptera</taxon>
        <taxon>Polyphaga</taxon>
        <taxon>Cucujiformia</taxon>
        <taxon>Curculionidae</taxon>
        <taxon>Scolytinae</taxon>
        <taxon>Hypothenemus</taxon>
    </lineage>
</organism>
<dbReference type="Gene3D" id="3.30.70.250">
    <property type="entry name" value="Malonyl-CoA ACP transacylase, ACP-binding"/>
    <property type="match status" value="1"/>
</dbReference>
<keyword evidence="5" id="KW-0808">Transferase</keyword>
<dbReference type="Gene3D" id="3.40.366.10">
    <property type="entry name" value="Malonyl-Coenzyme A Acyl Carrier Protein, domain 2"/>
    <property type="match status" value="1"/>
</dbReference>
<keyword evidence="6" id="KW-0276">Fatty acid metabolism</keyword>
<dbReference type="InterPro" id="IPR052760">
    <property type="entry name" value="Mitochondrial_malonyltrans"/>
</dbReference>
<dbReference type="InterPro" id="IPR016036">
    <property type="entry name" value="Malonyl_transacylase_ACP-bd"/>
</dbReference>
<dbReference type="InterPro" id="IPR016035">
    <property type="entry name" value="Acyl_Trfase/lysoPLipase"/>
</dbReference>
<evidence type="ECO:0000256" key="1">
    <source>
        <dbReference type="ARBA" id="ARBA00004173"/>
    </source>
</evidence>
<evidence type="ECO:0000259" key="13">
    <source>
        <dbReference type="SMART" id="SM00827"/>
    </source>
</evidence>
<dbReference type="InterPro" id="IPR001227">
    <property type="entry name" value="Ac_transferase_dom_sf"/>
</dbReference>
<comment type="caution">
    <text evidence="14">The sequence shown here is derived from an EMBL/GenBank/DDBJ whole genome shotgun (WGS) entry which is preliminary data.</text>
</comment>
<dbReference type="GO" id="GO:0006633">
    <property type="term" value="P:fatty acid biosynthetic process"/>
    <property type="evidence" value="ECO:0007669"/>
    <property type="project" value="UniProtKB-KW"/>
</dbReference>
<keyword evidence="4" id="KW-0444">Lipid biosynthesis</keyword>
<dbReference type="AlphaFoldDB" id="A0ABD1FCN6"/>
<dbReference type="PANTHER" id="PTHR47170:SF2">
    <property type="entry name" value="MALONYL-COA:ACP TRANSACYLASE (MAT) DOMAIN-CONTAINING PROTEIN"/>
    <property type="match status" value="1"/>
</dbReference>
<dbReference type="SMART" id="SM00827">
    <property type="entry name" value="PKS_AT"/>
    <property type="match status" value="1"/>
</dbReference>
<dbReference type="FunFam" id="3.30.70.250:FF:000005">
    <property type="entry name" value="Malonyl-CoA-acyl carrier protein transacylase, mitochondrial"/>
    <property type="match status" value="1"/>
</dbReference>
<proteinExistence type="inferred from homology"/>